<comment type="caution">
    <text evidence="2">The sequence shown here is derived from an EMBL/GenBank/DDBJ whole genome shotgun (WGS) entry which is preliminary data.</text>
</comment>
<evidence type="ECO:0000313" key="3">
    <source>
        <dbReference type="Proteomes" id="UP000029995"/>
    </source>
</evidence>
<dbReference type="SUPFAM" id="SSF54593">
    <property type="entry name" value="Glyoxalase/Bleomycin resistance protein/Dihydroxybiphenyl dioxygenase"/>
    <property type="match status" value="1"/>
</dbReference>
<dbReference type="RefSeq" id="WP_034840149.1">
    <property type="nucleotide sequence ID" value="NZ_JANX01000218.1"/>
</dbReference>
<dbReference type="OrthoDB" id="9798430at2"/>
<dbReference type="Gene3D" id="3.10.180.10">
    <property type="entry name" value="2,3-Dihydroxybiphenyl 1,2-Dioxygenase, domain 1"/>
    <property type="match status" value="1"/>
</dbReference>
<dbReference type="InterPro" id="IPR004360">
    <property type="entry name" value="Glyas_Fos-R_dOase_dom"/>
</dbReference>
<dbReference type="InterPro" id="IPR029068">
    <property type="entry name" value="Glyas_Bleomycin-R_OHBP_Dase"/>
</dbReference>
<evidence type="ECO:0000313" key="2">
    <source>
        <dbReference type="EMBL" id="KGM33150.1"/>
    </source>
</evidence>
<sequence length="151" mass="16369">MPFAQSHPITDVCFLVEDVERAAAFYVDKLGFRLRRRAPGFADFKGAGLTLALWEIGHIAEHTGVSGRRAPPQVHKACAAAELPSPATVDAVYRELSTLGVPFTRPPADYPWNARCAYFTDPDDNLWEIYAWLDGGPVGDVEGPAAGGRTA</sequence>
<dbReference type="Proteomes" id="UP000029995">
    <property type="component" value="Unassembled WGS sequence"/>
</dbReference>
<evidence type="ECO:0000259" key="1">
    <source>
        <dbReference type="PROSITE" id="PS51819"/>
    </source>
</evidence>
<accession>A0A0A0D512</accession>
<dbReference type="PANTHER" id="PTHR36503">
    <property type="entry name" value="BLR2520 PROTEIN"/>
    <property type="match status" value="1"/>
</dbReference>
<dbReference type="InterPro" id="IPR037523">
    <property type="entry name" value="VOC_core"/>
</dbReference>
<feature type="domain" description="VOC" evidence="1">
    <location>
        <begin position="8"/>
        <end position="132"/>
    </location>
</feature>
<reference evidence="2 3" key="1">
    <citation type="submission" date="2014-01" db="EMBL/GenBank/DDBJ databases">
        <title>Genome sequence determination for a cystic fibrosis isolate, Inquilinus limosus.</title>
        <authorList>
            <person name="Pino M."/>
            <person name="Di Conza J."/>
            <person name="Gutkind G."/>
        </authorList>
    </citation>
    <scope>NUCLEOTIDE SEQUENCE [LARGE SCALE GENOMIC DNA]</scope>
    <source>
        <strain evidence="2 3">MP06</strain>
    </source>
</reference>
<organism evidence="2 3">
    <name type="scientific">Inquilinus limosus MP06</name>
    <dbReference type="NCBI Taxonomy" id="1398085"/>
    <lineage>
        <taxon>Bacteria</taxon>
        <taxon>Pseudomonadati</taxon>
        <taxon>Pseudomonadota</taxon>
        <taxon>Alphaproteobacteria</taxon>
        <taxon>Rhodospirillales</taxon>
        <taxon>Rhodospirillaceae</taxon>
        <taxon>Inquilinus</taxon>
    </lineage>
</organism>
<name>A0A0A0D512_9PROT</name>
<dbReference type="PROSITE" id="PS51819">
    <property type="entry name" value="VOC"/>
    <property type="match status" value="1"/>
</dbReference>
<dbReference type="Pfam" id="PF00903">
    <property type="entry name" value="Glyoxalase"/>
    <property type="match status" value="1"/>
</dbReference>
<protein>
    <submittedName>
        <fullName evidence="2">Lactoylglutathione lyase</fullName>
    </submittedName>
</protein>
<dbReference type="GO" id="GO:0016829">
    <property type="term" value="F:lyase activity"/>
    <property type="evidence" value="ECO:0007669"/>
    <property type="project" value="UniProtKB-KW"/>
</dbReference>
<proteinExistence type="predicted"/>
<dbReference type="AlphaFoldDB" id="A0A0A0D512"/>
<dbReference type="PANTHER" id="PTHR36503:SF1">
    <property type="entry name" value="BLR2520 PROTEIN"/>
    <property type="match status" value="1"/>
</dbReference>
<dbReference type="EMBL" id="JANX01000218">
    <property type="protein sequence ID" value="KGM33150.1"/>
    <property type="molecule type" value="Genomic_DNA"/>
</dbReference>
<keyword evidence="2" id="KW-0456">Lyase</keyword>
<gene>
    <name evidence="2" type="ORF">P409_17365</name>
</gene>